<reference evidence="3" key="2">
    <citation type="submission" date="2020-05" db="EMBL/GenBank/DDBJ databases">
        <authorList>
            <person name="Kim H.-S."/>
            <person name="Proctor R.H."/>
            <person name="Brown D.W."/>
        </authorList>
    </citation>
    <scope>NUCLEOTIDE SEQUENCE</scope>
    <source>
        <strain evidence="3">NRRL 22465</strain>
    </source>
</reference>
<dbReference type="AlphaFoldDB" id="A0A8H4UF37"/>
<evidence type="ECO:0000313" key="3">
    <source>
        <dbReference type="EMBL" id="KAF4975241.1"/>
    </source>
</evidence>
<organism evidence="3 4">
    <name type="scientific">Fusarium zealandicum</name>
    <dbReference type="NCBI Taxonomy" id="1053134"/>
    <lineage>
        <taxon>Eukaryota</taxon>
        <taxon>Fungi</taxon>
        <taxon>Dikarya</taxon>
        <taxon>Ascomycota</taxon>
        <taxon>Pezizomycotina</taxon>
        <taxon>Sordariomycetes</taxon>
        <taxon>Hypocreomycetidae</taxon>
        <taxon>Hypocreales</taxon>
        <taxon>Nectriaceae</taxon>
        <taxon>Fusarium</taxon>
        <taxon>Fusarium staphyleae species complex</taxon>
    </lineage>
</organism>
<feature type="domain" description="DUF7726" evidence="2">
    <location>
        <begin position="245"/>
        <end position="325"/>
    </location>
</feature>
<dbReference type="InterPro" id="IPR056143">
    <property type="entry name" value="DUF7726"/>
</dbReference>
<feature type="compositionally biased region" description="Acidic residues" evidence="1">
    <location>
        <begin position="123"/>
        <end position="132"/>
    </location>
</feature>
<feature type="compositionally biased region" description="Basic and acidic residues" evidence="1">
    <location>
        <begin position="109"/>
        <end position="119"/>
    </location>
</feature>
<dbReference type="Pfam" id="PF24852">
    <property type="entry name" value="DUF7726"/>
    <property type="match status" value="2"/>
</dbReference>
<dbReference type="PANTHER" id="PTHR42339">
    <property type="entry name" value="HISTONE H1"/>
    <property type="match status" value="1"/>
</dbReference>
<dbReference type="OrthoDB" id="2592504at2759"/>
<dbReference type="Proteomes" id="UP000635477">
    <property type="component" value="Unassembled WGS sequence"/>
</dbReference>
<accession>A0A8H4UF37</accession>
<feature type="region of interest" description="Disordered" evidence="1">
    <location>
        <begin position="1"/>
        <end position="137"/>
    </location>
</feature>
<gene>
    <name evidence="3" type="ORF">FZEAL_7948</name>
</gene>
<keyword evidence="4" id="KW-1185">Reference proteome</keyword>
<evidence type="ECO:0000313" key="4">
    <source>
        <dbReference type="Proteomes" id="UP000635477"/>
    </source>
</evidence>
<evidence type="ECO:0000256" key="1">
    <source>
        <dbReference type="SAM" id="MobiDB-lite"/>
    </source>
</evidence>
<evidence type="ECO:0000259" key="2">
    <source>
        <dbReference type="Pfam" id="PF24852"/>
    </source>
</evidence>
<name>A0A8H4UF37_9HYPO</name>
<dbReference type="EMBL" id="JABEYC010000660">
    <property type="protein sequence ID" value="KAF4975241.1"/>
    <property type="molecule type" value="Genomic_DNA"/>
</dbReference>
<proteinExistence type="predicted"/>
<reference evidence="3" key="1">
    <citation type="journal article" date="2020" name="BMC Genomics">
        <title>Correction to: Identification and distribution of gene clusters required for synthesis of sphingolipid metabolism inhibitors in diverse species of the filamentous fungus Fusarium.</title>
        <authorList>
            <person name="Kim H.S."/>
            <person name="Lohmar J.M."/>
            <person name="Busman M."/>
            <person name="Brown D.W."/>
            <person name="Naumann T.A."/>
            <person name="Divon H.H."/>
            <person name="Lysoe E."/>
            <person name="Uhlig S."/>
            <person name="Proctor R.H."/>
        </authorList>
    </citation>
    <scope>NUCLEOTIDE SEQUENCE</scope>
    <source>
        <strain evidence="3">NRRL 22465</strain>
    </source>
</reference>
<dbReference type="PANTHER" id="PTHR42339:SF1">
    <property type="entry name" value="HISTONE H1"/>
    <property type="match status" value="1"/>
</dbReference>
<sequence>MQQINHNSLGMAPRPGIPIKGLPSMPALNRPGTKPVYHQAPPVVPEPLSQNIPVGTPPGMSGAYLPPNNAQVTMGIASPGQENPGKANSPPKASRSKPAAATSSRKRKSDVAAETKEDLFPEGVEDIDDEDPRLDRLDSDTCNAIRRKIRSWIESGAQKVGEFQQTIGVSSKAYTSFMNRTGTWDGEGCDTYLKAHLFFKRREVQGLPIKASKAKKAKTAASSKAMDEALDVSGVELPGEADGAVPIYDTCDEVRKKTRALLAKDAMTQAAFIREINKGLPDGRSVSPANLRYFMGRRGVRDGNTNVSFYAAYVFFDKKRVKAGKPKTKFRQEMEKSWGPKGFDTEHGANAHFTCFGDEVPELDKYGQINFVRGPPRR</sequence>
<comment type="caution">
    <text evidence="3">The sequence shown here is derived from an EMBL/GenBank/DDBJ whole genome shotgun (WGS) entry which is preliminary data.</text>
</comment>
<protein>
    <recommendedName>
        <fullName evidence="2">DUF7726 domain-containing protein</fullName>
    </recommendedName>
</protein>
<feature type="compositionally biased region" description="Low complexity" evidence="1">
    <location>
        <begin position="86"/>
        <end position="103"/>
    </location>
</feature>
<feature type="domain" description="DUF7726" evidence="2">
    <location>
        <begin position="140"/>
        <end position="207"/>
    </location>
</feature>